<dbReference type="GO" id="GO:0001534">
    <property type="term" value="C:radial spoke"/>
    <property type="evidence" value="ECO:0007669"/>
    <property type="project" value="InterPro"/>
</dbReference>
<keyword evidence="2" id="KW-0963">Cytoplasm</keyword>
<keyword evidence="5" id="KW-0966">Cell projection</keyword>
<dbReference type="PANTHER" id="PTHR13159">
    <property type="entry name" value="RADIAL SPOKEHEAD-RELATED"/>
    <property type="match status" value="1"/>
</dbReference>
<evidence type="ECO:0000256" key="3">
    <source>
        <dbReference type="ARBA" id="ARBA00023069"/>
    </source>
</evidence>
<protein>
    <submittedName>
        <fullName evidence="6">Uncharacterized protein</fullName>
    </submittedName>
</protein>
<sequence length="109" mass="12170">MEPSGVGLNKKAYFVCPGIGEPWTELPDVSPQQIRVARQIHKAFSGRLDTPIQTHPEFPGQERHLLRAQIARISSATLVAPLGFYTFGAEELGEGAEEEEEEVTVQRYY</sequence>
<keyword evidence="3" id="KW-0969">Cilium</keyword>
<dbReference type="Proteomes" id="UP000019118">
    <property type="component" value="Unassembled WGS sequence"/>
</dbReference>
<comment type="subcellular location">
    <subcellularLocation>
        <location evidence="1">Cytoplasm</location>
        <location evidence="1">Cytoskeleton</location>
        <location evidence="1">Cilium axoneme</location>
    </subcellularLocation>
</comment>
<evidence type="ECO:0000313" key="7">
    <source>
        <dbReference type="Proteomes" id="UP000019118"/>
    </source>
</evidence>
<evidence type="ECO:0000256" key="2">
    <source>
        <dbReference type="ARBA" id="ARBA00022490"/>
    </source>
</evidence>
<dbReference type="GO" id="GO:0035082">
    <property type="term" value="P:axoneme assembly"/>
    <property type="evidence" value="ECO:0007669"/>
    <property type="project" value="TreeGrafter"/>
</dbReference>
<dbReference type="PANTHER" id="PTHR13159:SF0">
    <property type="entry name" value="RADIAL SPOKE HEAD 6 HOMOLOG A"/>
    <property type="match status" value="1"/>
</dbReference>
<evidence type="ECO:0000256" key="1">
    <source>
        <dbReference type="ARBA" id="ARBA00004430"/>
    </source>
</evidence>
<evidence type="ECO:0000256" key="5">
    <source>
        <dbReference type="ARBA" id="ARBA00023273"/>
    </source>
</evidence>
<reference evidence="6" key="2">
    <citation type="submission" date="2024-08" db="UniProtKB">
        <authorList>
            <consortium name="EnsemblMetazoa"/>
        </authorList>
    </citation>
    <scope>IDENTIFICATION</scope>
</reference>
<dbReference type="Pfam" id="PF04712">
    <property type="entry name" value="Radial_spoke"/>
    <property type="match status" value="1"/>
</dbReference>
<evidence type="ECO:0000256" key="4">
    <source>
        <dbReference type="ARBA" id="ARBA00023212"/>
    </source>
</evidence>
<accession>A0AAR5P3H9</accession>
<reference evidence="7" key="1">
    <citation type="journal article" date="2013" name="Genome Biol.">
        <title>Draft genome of the mountain pine beetle, Dendroctonus ponderosae Hopkins, a major forest pest.</title>
        <authorList>
            <person name="Keeling C.I."/>
            <person name="Yuen M.M."/>
            <person name="Liao N.Y."/>
            <person name="Docking T.R."/>
            <person name="Chan S.K."/>
            <person name="Taylor G.A."/>
            <person name="Palmquist D.L."/>
            <person name="Jackman S.D."/>
            <person name="Nguyen A."/>
            <person name="Li M."/>
            <person name="Henderson H."/>
            <person name="Janes J.K."/>
            <person name="Zhao Y."/>
            <person name="Pandoh P."/>
            <person name="Moore R."/>
            <person name="Sperling F.A."/>
            <person name="Huber D.P."/>
            <person name="Birol I."/>
            <person name="Jones S.J."/>
            <person name="Bohlmann J."/>
        </authorList>
    </citation>
    <scope>NUCLEOTIDE SEQUENCE</scope>
</reference>
<evidence type="ECO:0000313" key="6">
    <source>
        <dbReference type="EnsemblMetazoa" id="XP_019755136.1"/>
    </source>
</evidence>
<dbReference type="GO" id="GO:0060294">
    <property type="term" value="P:cilium movement involved in cell motility"/>
    <property type="evidence" value="ECO:0007669"/>
    <property type="project" value="InterPro"/>
</dbReference>
<keyword evidence="7" id="KW-1185">Reference proteome</keyword>
<dbReference type="InterPro" id="IPR006802">
    <property type="entry name" value="Radial_spoke"/>
</dbReference>
<dbReference type="AlphaFoldDB" id="A0AAR5P3H9"/>
<name>A0AAR5P3H9_DENPD</name>
<dbReference type="EnsemblMetazoa" id="XM_019899577.1">
    <property type="protein sequence ID" value="XP_019755136.1"/>
    <property type="gene ID" value="LOC109534030"/>
</dbReference>
<organism evidence="6 7">
    <name type="scientific">Dendroctonus ponderosae</name>
    <name type="common">Mountain pine beetle</name>
    <dbReference type="NCBI Taxonomy" id="77166"/>
    <lineage>
        <taxon>Eukaryota</taxon>
        <taxon>Metazoa</taxon>
        <taxon>Ecdysozoa</taxon>
        <taxon>Arthropoda</taxon>
        <taxon>Hexapoda</taxon>
        <taxon>Insecta</taxon>
        <taxon>Pterygota</taxon>
        <taxon>Neoptera</taxon>
        <taxon>Endopterygota</taxon>
        <taxon>Coleoptera</taxon>
        <taxon>Polyphaga</taxon>
        <taxon>Cucujiformia</taxon>
        <taxon>Curculionidae</taxon>
        <taxon>Scolytinae</taxon>
        <taxon>Dendroctonus</taxon>
    </lineage>
</organism>
<keyword evidence="4" id="KW-0206">Cytoskeleton</keyword>
<proteinExistence type="predicted"/>